<dbReference type="NCBIfam" id="NF006098">
    <property type="entry name" value="PRK08250.1"/>
    <property type="match status" value="1"/>
</dbReference>
<organism evidence="2 3">
    <name type="scientific">Pseudomonas fontis</name>
    <dbReference type="NCBI Taxonomy" id="2942633"/>
    <lineage>
        <taxon>Bacteria</taxon>
        <taxon>Pseudomonadati</taxon>
        <taxon>Pseudomonadota</taxon>
        <taxon>Gammaproteobacteria</taxon>
        <taxon>Pseudomonadales</taxon>
        <taxon>Pseudomonadaceae</taxon>
        <taxon>Pseudomonas</taxon>
    </lineage>
</organism>
<protein>
    <submittedName>
        <fullName evidence="2">Type 1 glutamine amidotransferase</fullName>
    </submittedName>
</protein>
<comment type="caution">
    <text evidence="2">The sequence shown here is derived from an EMBL/GenBank/DDBJ whole genome shotgun (WGS) entry which is preliminary data.</text>
</comment>
<dbReference type="PANTHER" id="PTHR42695">
    <property type="entry name" value="GLUTAMINE AMIDOTRANSFERASE YLR126C-RELATED"/>
    <property type="match status" value="1"/>
</dbReference>
<dbReference type="InterPro" id="IPR017926">
    <property type="entry name" value="GATASE"/>
</dbReference>
<evidence type="ECO:0000313" key="2">
    <source>
        <dbReference type="EMBL" id="MDD0990430.1"/>
    </source>
</evidence>
<evidence type="ECO:0000259" key="1">
    <source>
        <dbReference type="Pfam" id="PF00117"/>
    </source>
</evidence>
<keyword evidence="2" id="KW-0315">Glutamine amidotransferase</keyword>
<dbReference type="InterPro" id="IPR044992">
    <property type="entry name" value="ChyE-like"/>
</dbReference>
<keyword evidence="3" id="KW-1185">Reference proteome</keyword>
<dbReference type="InterPro" id="IPR029062">
    <property type="entry name" value="Class_I_gatase-like"/>
</dbReference>
<evidence type="ECO:0000313" key="3">
    <source>
        <dbReference type="Proteomes" id="UP001148203"/>
    </source>
</evidence>
<dbReference type="Proteomes" id="UP001148203">
    <property type="component" value="Unassembled WGS sequence"/>
</dbReference>
<dbReference type="CDD" id="cd01741">
    <property type="entry name" value="GATase1_1"/>
    <property type="match status" value="1"/>
</dbReference>
<dbReference type="Pfam" id="PF00117">
    <property type="entry name" value="GATase"/>
    <property type="match status" value="1"/>
</dbReference>
<reference evidence="2 3" key="1">
    <citation type="submission" date="2022-05" db="EMBL/GenBank/DDBJ databases">
        <title>Novel Pseudomonas spp. Isolated from a Rainbow Trout Aquaculture Facility.</title>
        <authorList>
            <person name="Testerman T."/>
            <person name="Graf J."/>
        </authorList>
    </citation>
    <scope>NUCLEOTIDE SEQUENCE [LARGE SCALE GENOMIC DNA]</scope>
    <source>
        <strain evidence="2 3">ID681</strain>
    </source>
</reference>
<proteinExistence type="predicted"/>
<dbReference type="PANTHER" id="PTHR42695:SF5">
    <property type="entry name" value="GLUTAMINE AMIDOTRANSFERASE YLR126C-RELATED"/>
    <property type="match status" value="1"/>
</dbReference>
<dbReference type="PROSITE" id="PS51273">
    <property type="entry name" value="GATASE_TYPE_1"/>
    <property type="match status" value="1"/>
</dbReference>
<accession>A0ABT5NQI3</accession>
<dbReference type="Gene3D" id="3.40.50.880">
    <property type="match status" value="1"/>
</dbReference>
<feature type="domain" description="Glutamine amidotransferase" evidence="1">
    <location>
        <begin position="64"/>
        <end position="205"/>
    </location>
</feature>
<dbReference type="RefSeq" id="WP_273925256.1">
    <property type="nucleotide sequence ID" value="NZ_JAMDGY010000020.1"/>
</dbReference>
<sequence>MSKTLCVMYFGKCHLLGRNVVMHLHFVVHEVFEGPGALLGWATSRGCSTGFSRVYAGDALPQSVDGIDLLIVLGGPQGPGTTLAQCAHFDGQAEMALIRRCIEAGKGVLGVCLGAQLIGEALGAPVERSPEKEIGSFPITFTDHGRRHDKFAHFGEQALVGHWHNDMPGLTPEAIVLASSEGCPRQIIEYSDRVYGFQCHMEFTPALVELLIAHSEHELRTLTAQRFVQQPERLRFNRYEEMNQQLFVFLDKLAATLQEG</sequence>
<gene>
    <name evidence="2" type="ORF">M5G11_07745</name>
</gene>
<name>A0ABT5NQI3_9PSED</name>
<dbReference type="EMBL" id="JAMDGY010000020">
    <property type="protein sequence ID" value="MDD0990430.1"/>
    <property type="molecule type" value="Genomic_DNA"/>
</dbReference>
<dbReference type="SUPFAM" id="SSF52317">
    <property type="entry name" value="Class I glutamine amidotransferase-like"/>
    <property type="match status" value="1"/>
</dbReference>